<dbReference type="Pfam" id="PF00395">
    <property type="entry name" value="SLH"/>
    <property type="match status" value="3"/>
</dbReference>
<dbReference type="RefSeq" id="WP_421823228.1">
    <property type="nucleotide sequence ID" value="NZ_CACRUB010000047.1"/>
</dbReference>
<proteinExistence type="predicted"/>
<keyword evidence="4" id="KW-0326">Glycosidase</keyword>
<feature type="domain" description="SLH" evidence="3">
    <location>
        <begin position="1067"/>
        <end position="1130"/>
    </location>
</feature>
<keyword evidence="4" id="KW-0624">Polysaccharide degradation</keyword>
<evidence type="ECO:0000259" key="3">
    <source>
        <dbReference type="PROSITE" id="PS51272"/>
    </source>
</evidence>
<keyword evidence="1" id="KW-0677">Repeat</keyword>
<dbReference type="GO" id="GO:0045493">
    <property type="term" value="P:xylan catabolic process"/>
    <property type="evidence" value="ECO:0007669"/>
    <property type="project" value="UniProtKB-KW"/>
</dbReference>
<dbReference type="InterPro" id="IPR051465">
    <property type="entry name" value="Cell_Envelope_Struct_Comp"/>
</dbReference>
<dbReference type="SUPFAM" id="SSF49373">
    <property type="entry name" value="Invasin/intimin cell-adhesion fragments"/>
    <property type="match status" value="2"/>
</dbReference>
<reference evidence="4" key="1">
    <citation type="submission" date="2019-11" db="EMBL/GenBank/DDBJ databases">
        <authorList>
            <person name="Feng L."/>
        </authorList>
    </citation>
    <scope>NUCLEOTIDE SEQUENCE</scope>
    <source>
        <strain evidence="4">FplautiiLFYP42</strain>
    </source>
</reference>
<dbReference type="EC" id="3.2.1.8" evidence="4"/>
<evidence type="ECO:0000313" key="4">
    <source>
        <dbReference type="EMBL" id="VYU59358.1"/>
    </source>
</evidence>
<dbReference type="PANTHER" id="PTHR43308:SF5">
    <property type="entry name" value="S-LAYER PROTEIN _ PEPTIDOGLYCAN ENDO-BETA-N-ACETYLGLUCOSAMINIDASE"/>
    <property type="match status" value="1"/>
</dbReference>
<name>A0A6N3G3R5_FLAPL</name>
<feature type="domain" description="SLH" evidence="3">
    <location>
        <begin position="1008"/>
        <end position="1066"/>
    </location>
</feature>
<dbReference type="GO" id="GO:0031176">
    <property type="term" value="F:endo-1,4-beta-xylanase activity"/>
    <property type="evidence" value="ECO:0007669"/>
    <property type="project" value="UniProtKB-EC"/>
</dbReference>
<keyword evidence="4" id="KW-0858">Xylan degradation</keyword>
<dbReference type="SMART" id="SM00635">
    <property type="entry name" value="BID_2"/>
    <property type="match status" value="2"/>
</dbReference>
<dbReference type="EMBL" id="CACRUB010000047">
    <property type="protein sequence ID" value="VYU59358.1"/>
    <property type="molecule type" value="Genomic_DNA"/>
</dbReference>
<protein>
    <submittedName>
        <fullName evidence="4">Endo-1,4-beta-xylanase A</fullName>
        <ecNumber evidence="4">3.2.1.8</ecNumber>
    </submittedName>
</protein>
<keyword evidence="4" id="KW-0119">Carbohydrate metabolism</keyword>
<feature type="signal peptide" evidence="2">
    <location>
        <begin position="1"/>
        <end position="30"/>
    </location>
</feature>
<gene>
    <name evidence="4" type="primary">xynA1_11</name>
    <name evidence="4" type="ORF">FPLFYP42_02936</name>
</gene>
<keyword evidence="2" id="KW-0732">Signal</keyword>
<dbReference type="PROSITE" id="PS51272">
    <property type="entry name" value="SLH"/>
    <property type="match status" value="3"/>
</dbReference>
<dbReference type="Gene3D" id="2.60.40.1080">
    <property type="match status" value="3"/>
</dbReference>
<feature type="domain" description="SLH" evidence="3">
    <location>
        <begin position="1135"/>
        <end position="1190"/>
    </location>
</feature>
<keyword evidence="4" id="KW-0378">Hydrolase</keyword>
<dbReference type="InterPro" id="IPR001119">
    <property type="entry name" value="SLH_dom"/>
</dbReference>
<dbReference type="InterPro" id="IPR008964">
    <property type="entry name" value="Invasin/intimin_cell_adhesion"/>
</dbReference>
<accession>A0A6N3G3R5</accession>
<feature type="chain" id="PRO_5026999297" evidence="2">
    <location>
        <begin position="31"/>
        <end position="1190"/>
    </location>
</feature>
<dbReference type="Pfam" id="PF02368">
    <property type="entry name" value="Big_2"/>
    <property type="match status" value="1"/>
</dbReference>
<evidence type="ECO:0000256" key="1">
    <source>
        <dbReference type="ARBA" id="ARBA00022737"/>
    </source>
</evidence>
<sequence length="1190" mass="128488">MKKTMGARVLSLLLSCVLLGTMLPAAVASADPADPTYSITVAPPSIDLVEGDEGELTAKVVSESTDGTKTELDDAGLAAAGLSIRWESKDKGRVSVESPNTLTTKVMALKTAETTDEKEVTITAHLNSGTGDIGNASCKITVKPAVTPGISIDPPAVTEIDIGQTLQLNAKVTPEGAPLTWRSESPSVATVNSATGEVKGVAPGKAVITAISGSNTDTCEIIVKGILLDRTSLTMNERDTHTLKANPYGSLGTLKWTSSKPEIVTVTGDGYLYAKAQGDAVITVSDASGNYQAACSVTVKRNTADIIFGSAGAGEPLAFSSLRSKLQNQCSSVLGSSLRYISGLTVDTRQGTLYYQYKSEGDTGKGVGTGEQYYADPSLGQMSLSELYFVPKPDFSGTAVIHYTGYASGSSFFQGTIEVTVEEQEDVSYSVAGQQPLSLNADDFNRICRSHTGRELSYVIFSQPDSGRGTLYYNYISEQNYGSKVDTSKQYKRSGSPNLSDITFVAAAGYRGEVVIPYTGYDSNGSSFRGRITIRVSQAQNTGDLTYTIAQGGKVTFDDDDFNDLSKAVTGYPLDYVQFERPDSSKGALYYDYSSNGSYDSQVTEGRSYYRSSSPYLRRVTFVAGKDYSGTAHIPFTGWDTKGNRFSGTVAVEVGRTGDGDVRYSTYRNGRITFDDGDFNTLCRELTGTTLNYVRFELPDASEGTLYYNYRNGSYDSKVSESRNYYRSSSPYVDRITFVPKKDFSGTVDIPFTGWSSAGEKFYGTVIIGVDSGDTTIRYQTKHGKPAAFADGDFDDLSELLTGEHLNYVRFQLPDSGEGTLYYDYDDGKYASKVSASRNYYRSSSAYLDRVSFVPDENFYGTVKIGFTGWNTKGERFEGTIEITVEEPAGASEIVYTTLGTALPFRSQDFRTACAARGEGELREVRFTSLPSGSAGRLYYNYRDISEKGTEVRTGTQYTPDGSPNLSDLTFLPKAGFTGSVQIGYEGTDSRGKTFRGQIRIQVNQGSGSRYFQDMGSYAWAAPYVDLLYGAGVITGTGGQRYRPADAVSRGDFMLMLYRAFQLTPASGAGFPDVPPGSYYAQAIQAARAAGIASGYPDGGFHPQEPVTRQDAMVLLERTMQATGWSLGAANTGYLSGFRDGGMVAPYAQEAMSHMIEYGIITGTPEQKLNPIQSISRAEMAVMLARAITF</sequence>
<dbReference type="AlphaFoldDB" id="A0A6N3G3R5"/>
<organism evidence="4">
    <name type="scientific">Flavonifractor plautii</name>
    <name type="common">Fusobacterium plautii</name>
    <dbReference type="NCBI Taxonomy" id="292800"/>
    <lineage>
        <taxon>Bacteria</taxon>
        <taxon>Bacillati</taxon>
        <taxon>Bacillota</taxon>
        <taxon>Clostridia</taxon>
        <taxon>Eubacteriales</taxon>
        <taxon>Oscillospiraceae</taxon>
        <taxon>Flavonifractor</taxon>
    </lineage>
</organism>
<dbReference type="PANTHER" id="PTHR43308">
    <property type="entry name" value="OUTER MEMBRANE PROTEIN ALPHA-RELATED"/>
    <property type="match status" value="1"/>
</dbReference>
<dbReference type="InterPro" id="IPR003343">
    <property type="entry name" value="Big_2"/>
</dbReference>
<evidence type="ECO:0000256" key="2">
    <source>
        <dbReference type="SAM" id="SignalP"/>
    </source>
</evidence>